<feature type="domain" description="Alpha/beta hydrolase" evidence="2">
    <location>
        <begin position="13"/>
        <end position="451"/>
    </location>
</feature>
<evidence type="ECO:0000313" key="4">
    <source>
        <dbReference type="Proteomes" id="UP000814003"/>
    </source>
</evidence>
<proteinExistence type="predicted"/>
<comment type="caution">
    <text evidence="3">The sequence shown here is derived from an EMBL/GenBank/DDBJ whole genome shotgun (WGS) entry which is preliminary data.</text>
</comment>
<dbReference type="InterPro" id="IPR045394">
    <property type="entry name" value="Abhydrolase_dom"/>
</dbReference>
<reference evidence="3 4" key="1">
    <citation type="submission" date="2019-11" db="EMBL/GenBank/DDBJ databases">
        <title>Epiphytic Pseudomonas syringae from cherry orchards.</title>
        <authorList>
            <person name="Hulin M.T."/>
        </authorList>
    </citation>
    <scope>NUCLEOTIDE SEQUENCE [LARGE SCALE GENOMIC DNA]</scope>
    <source>
        <strain evidence="3 4">PA-6-5B</strain>
    </source>
</reference>
<dbReference type="Pfam" id="PF20091">
    <property type="entry name" value="Abhydrolase_10"/>
    <property type="match status" value="1"/>
</dbReference>
<protein>
    <recommendedName>
        <fullName evidence="2">Alpha/beta hydrolase domain-containing protein</fullName>
    </recommendedName>
</protein>
<evidence type="ECO:0000313" key="3">
    <source>
        <dbReference type="EMBL" id="MCF5109163.1"/>
    </source>
</evidence>
<organism evidence="3 4">
    <name type="scientific">Pseudomonas gessardii</name>
    <dbReference type="NCBI Taxonomy" id="78544"/>
    <lineage>
        <taxon>Bacteria</taxon>
        <taxon>Pseudomonadati</taxon>
        <taxon>Pseudomonadota</taxon>
        <taxon>Gammaproteobacteria</taxon>
        <taxon>Pseudomonadales</taxon>
        <taxon>Pseudomonadaceae</taxon>
        <taxon>Pseudomonas</taxon>
    </lineage>
</organism>
<evidence type="ECO:0000259" key="2">
    <source>
        <dbReference type="Pfam" id="PF20091"/>
    </source>
</evidence>
<gene>
    <name evidence="3" type="ORF">GIW56_20230</name>
</gene>
<accession>A0ABS9F9Z2</accession>
<dbReference type="RefSeq" id="WP_197881783.1">
    <property type="nucleotide sequence ID" value="NZ_JADUCO010000010.1"/>
</dbReference>
<sequence length="468" mass="52648">MPQIAPVPASGRLPLASAARHGTEYVDLEKLGYVEEEYYMVGLAPAITAAGERLFDAPYVTRFLIRKPKDPGRFNGTVVIEPFSWMGERGAGWILTRDYLMRKGYAFVGYTLSINRPANDPKTLEWDPEPRNLNLDFMRRYDYKRYAPLGSYYDSDRFRRGNGPDQYPPQAQGIAAQLALLLKSNLASGPMPGLNVKRLYVNTWAINGQLWFDYLDQGRHQQWRMPDGQALIDAYMTGHVVYGDLGGEVLRTPRNLPGDAPFVTVYSQTEVVHDASQAIALPPDTNQPKLRYYEVTGMPHLRLADQGTDSTEPHPADGDKRNEPQCQFLYDEPVETVVSAILEAMDRWVRDGTPMPKAERVVREGQGVARDPHSGNLLGGVRPPWIQVPSATYLTDQETACGTVYDTKVPYSAQRLQALYGSYTQYAGRFEAAKQQAIQEGYLLLEDARRVQPVAVPQDFTRDRQPKP</sequence>
<dbReference type="Proteomes" id="UP000814003">
    <property type="component" value="Unassembled WGS sequence"/>
</dbReference>
<evidence type="ECO:0000256" key="1">
    <source>
        <dbReference type="SAM" id="MobiDB-lite"/>
    </source>
</evidence>
<keyword evidence="4" id="KW-1185">Reference proteome</keyword>
<feature type="region of interest" description="Disordered" evidence="1">
    <location>
        <begin position="303"/>
        <end position="323"/>
    </location>
</feature>
<name>A0ABS9F9Z2_9PSED</name>
<dbReference type="EMBL" id="WKED01000042">
    <property type="protein sequence ID" value="MCF5109163.1"/>
    <property type="molecule type" value="Genomic_DNA"/>
</dbReference>
<feature type="compositionally biased region" description="Basic and acidic residues" evidence="1">
    <location>
        <begin position="311"/>
        <end position="323"/>
    </location>
</feature>